<feature type="signal peptide" evidence="10">
    <location>
        <begin position="1"/>
        <end position="22"/>
    </location>
</feature>
<gene>
    <name evidence="12" type="ORF">ACFOUY_10270</name>
</gene>
<reference evidence="13" key="1">
    <citation type="journal article" date="2019" name="Int. J. Syst. Evol. Microbiol.">
        <title>The Global Catalogue of Microorganisms (GCM) 10K type strain sequencing project: providing services to taxonomists for standard genome sequencing and annotation.</title>
        <authorList>
            <consortium name="The Broad Institute Genomics Platform"/>
            <consortium name="The Broad Institute Genome Sequencing Center for Infectious Disease"/>
            <person name="Wu L."/>
            <person name="Ma J."/>
        </authorList>
    </citation>
    <scope>NUCLEOTIDE SEQUENCE [LARGE SCALE GENOMIC DNA]</scope>
    <source>
        <strain evidence="13">CCM 8689</strain>
    </source>
</reference>
<dbReference type="InterPro" id="IPR011990">
    <property type="entry name" value="TPR-like_helical_dom_sf"/>
</dbReference>
<keyword evidence="9" id="KW-0472">Membrane</keyword>
<keyword evidence="10" id="KW-0732">Signal</keyword>
<dbReference type="PROSITE" id="PS50005">
    <property type="entry name" value="TPR"/>
    <property type="match status" value="1"/>
</dbReference>
<sequence>MGKKNKCVLILLSLLVPLCMSAQLRKLSSEKQQLFIQLSLNYYTVVKEGRVDQDSSLLLVTRKNKLSRWTVIMDGFGNGLTLTDNKWVDTRQPWIASSRLSKLRNLAHLKVLVMLGAYYAYQPGYHQADRDSAQYYLSQAKKESESLHSIFWLNQTLCILGKNYFKGQKIKEGMDCFQLAITSCQQTGDKLTEAKAWDLQGSYIPPNESTLKLIIESLEKATKIYQKTGALAKEVNSRMNLSYIYFLLKALKVSENNALAALALQDKLNFPYLHYTYDILSLIGSITGSEHKDLTYEMKAIKSSIATKDSLGLAYFYTRMGHTKFGPKETSYAFSDYYLKKGLEIFTLNRDPDIYMALVNYVSNLNGNGKSAQALQLLQRTLKSIPPSSERVGNMVNQSIAESYLGLKNYKLAEKYYLLTEQIHQRDTLVTKNMRSAQIKYVLGMFYFQRKDYAKADNYLQKYISLTGPKDNEIVSLSEVHRILYKLDSIRGNYQSAARHLQDYISLNNKYNSANDAKSIAGLKLQVLMTQKEKDIQLLQANSEMQQQQARSTKIYIYIGLGIALLIIIMLYSRYYINQRQKNAIFRKNRQLLKVIKEKNELIISREWLLKEVHHRVKNNLHTVICLLESQAGYLENDALKALEISQHRIYAMSLIHQKLYQSDDIKTVDMSTYLPEFVSYLSDSFDTGNRIRFDISADPIKLGVAYAVPLSLIINEAVTNAIKYAFPDARNGVIDVSLTGSDDHVILRISDNGIGIAQEHLTGSSAKLGLKLLRGLSDDIKADSNIENNDGTKITIDFRVEELMLATLN</sequence>
<organism evidence="12 13">
    <name type="scientific">Pedobacter jamesrossensis</name>
    <dbReference type="NCBI Taxonomy" id="1908238"/>
    <lineage>
        <taxon>Bacteria</taxon>
        <taxon>Pseudomonadati</taxon>
        <taxon>Bacteroidota</taxon>
        <taxon>Sphingobacteriia</taxon>
        <taxon>Sphingobacteriales</taxon>
        <taxon>Sphingobacteriaceae</taxon>
        <taxon>Pedobacter</taxon>
    </lineage>
</organism>
<feature type="chain" id="PRO_5046673877" description="histidine kinase" evidence="10">
    <location>
        <begin position="23"/>
        <end position="810"/>
    </location>
</feature>
<evidence type="ECO:0000313" key="13">
    <source>
        <dbReference type="Proteomes" id="UP001595792"/>
    </source>
</evidence>
<dbReference type="InterPro" id="IPR036890">
    <property type="entry name" value="HATPase_C_sf"/>
</dbReference>
<dbReference type="Gene3D" id="1.25.40.10">
    <property type="entry name" value="Tetratricopeptide repeat domain"/>
    <property type="match status" value="2"/>
</dbReference>
<comment type="catalytic activity">
    <reaction evidence="1">
        <text>ATP + protein L-histidine = ADP + protein N-phospho-L-histidine.</text>
        <dbReference type="EC" id="2.7.13.3"/>
    </reaction>
</comment>
<dbReference type="RefSeq" id="WP_378960457.1">
    <property type="nucleotide sequence ID" value="NZ_JBHRXC010000016.1"/>
</dbReference>
<keyword evidence="5" id="KW-0547">Nucleotide-binding</keyword>
<evidence type="ECO:0000256" key="6">
    <source>
        <dbReference type="ARBA" id="ARBA00022777"/>
    </source>
</evidence>
<dbReference type="SUPFAM" id="SSF55874">
    <property type="entry name" value="ATPase domain of HSP90 chaperone/DNA topoisomerase II/histidine kinase"/>
    <property type="match status" value="1"/>
</dbReference>
<dbReference type="EMBL" id="JBHSBY010000101">
    <property type="protein sequence ID" value="MFC4197084.1"/>
    <property type="molecule type" value="Genomic_DNA"/>
</dbReference>
<keyword evidence="4" id="KW-0808">Transferase</keyword>
<keyword evidence="7" id="KW-0067">ATP-binding</keyword>
<accession>A0ABV8NKU7</accession>
<dbReference type="PROSITE" id="PS50109">
    <property type="entry name" value="HIS_KIN"/>
    <property type="match status" value="1"/>
</dbReference>
<dbReference type="Pfam" id="PF02518">
    <property type="entry name" value="HATPase_c"/>
    <property type="match status" value="1"/>
</dbReference>
<evidence type="ECO:0000256" key="1">
    <source>
        <dbReference type="ARBA" id="ARBA00000085"/>
    </source>
</evidence>
<evidence type="ECO:0000256" key="4">
    <source>
        <dbReference type="ARBA" id="ARBA00022679"/>
    </source>
</evidence>
<proteinExistence type="predicted"/>
<dbReference type="InterPro" id="IPR005467">
    <property type="entry name" value="His_kinase_dom"/>
</dbReference>
<evidence type="ECO:0000256" key="2">
    <source>
        <dbReference type="ARBA" id="ARBA00012438"/>
    </source>
</evidence>
<dbReference type="InterPro" id="IPR011495">
    <property type="entry name" value="Sig_transdc_His_kin_sub2_dim/P"/>
</dbReference>
<dbReference type="PANTHER" id="PTHR41523:SF8">
    <property type="entry name" value="ETHYLENE RESPONSE SENSOR PROTEIN"/>
    <property type="match status" value="1"/>
</dbReference>
<name>A0ABV8NKU7_9SPHI</name>
<feature type="transmembrane region" description="Helical" evidence="9">
    <location>
        <begin position="555"/>
        <end position="577"/>
    </location>
</feature>
<dbReference type="GO" id="GO:0016301">
    <property type="term" value="F:kinase activity"/>
    <property type="evidence" value="ECO:0007669"/>
    <property type="project" value="UniProtKB-KW"/>
</dbReference>
<feature type="repeat" description="TPR" evidence="8">
    <location>
        <begin position="437"/>
        <end position="470"/>
    </location>
</feature>
<keyword evidence="6 12" id="KW-0418">Kinase</keyword>
<feature type="domain" description="Histidine kinase" evidence="11">
    <location>
        <begin position="612"/>
        <end position="803"/>
    </location>
</feature>
<evidence type="ECO:0000256" key="9">
    <source>
        <dbReference type="SAM" id="Phobius"/>
    </source>
</evidence>
<evidence type="ECO:0000259" key="11">
    <source>
        <dbReference type="PROSITE" id="PS50109"/>
    </source>
</evidence>
<dbReference type="InterPro" id="IPR019734">
    <property type="entry name" value="TPR_rpt"/>
</dbReference>
<evidence type="ECO:0000256" key="7">
    <source>
        <dbReference type="ARBA" id="ARBA00022840"/>
    </source>
</evidence>
<keyword evidence="13" id="KW-1185">Reference proteome</keyword>
<evidence type="ECO:0000256" key="8">
    <source>
        <dbReference type="PROSITE-ProRule" id="PRU00339"/>
    </source>
</evidence>
<evidence type="ECO:0000256" key="5">
    <source>
        <dbReference type="ARBA" id="ARBA00022741"/>
    </source>
</evidence>
<dbReference type="EC" id="2.7.13.3" evidence="2"/>
<dbReference type="SUPFAM" id="SSF48452">
    <property type="entry name" value="TPR-like"/>
    <property type="match status" value="2"/>
</dbReference>
<evidence type="ECO:0000256" key="10">
    <source>
        <dbReference type="SAM" id="SignalP"/>
    </source>
</evidence>
<evidence type="ECO:0000313" key="12">
    <source>
        <dbReference type="EMBL" id="MFC4197084.1"/>
    </source>
</evidence>
<keyword evidence="9" id="KW-1133">Transmembrane helix</keyword>
<keyword evidence="3" id="KW-0597">Phosphoprotein</keyword>
<dbReference type="PANTHER" id="PTHR41523">
    <property type="entry name" value="TWO-COMPONENT SYSTEM SENSOR PROTEIN"/>
    <property type="match status" value="1"/>
</dbReference>
<dbReference type="InterPro" id="IPR003594">
    <property type="entry name" value="HATPase_dom"/>
</dbReference>
<protein>
    <recommendedName>
        <fullName evidence="2">histidine kinase</fullName>
        <ecNumber evidence="2">2.7.13.3</ecNumber>
    </recommendedName>
</protein>
<dbReference type="Pfam" id="PF07568">
    <property type="entry name" value="HisKA_2"/>
    <property type="match status" value="1"/>
</dbReference>
<keyword evidence="9" id="KW-0812">Transmembrane</keyword>
<dbReference type="Proteomes" id="UP001595792">
    <property type="component" value="Unassembled WGS sequence"/>
</dbReference>
<keyword evidence="8" id="KW-0802">TPR repeat</keyword>
<dbReference type="Gene3D" id="3.30.565.10">
    <property type="entry name" value="Histidine kinase-like ATPase, C-terminal domain"/>
    <property type="match status" value="1"/>
</dbReference>
<evidence type="ECO:0000256" key="3">
    <source>
        <dbReference type="ARBA" id="ARBA00022553"/>
    </source>
</evidence>
<dbReference type="SMART" id="SM00387">
    <property type="entry name" value="HATPase_c"/>
    <property type="match status" value="1"/>
</dbReference>
<comment type="caution">
    <text evidence="12">The sequence shown here is derived from an EMBL/GenBank/DDBJ whole genome shotgun (WGS) entry which is preliminary data.</text>
</comment>